<dbReference type="Gene3D" id="3.40.50.720">
    <property type="entry name" value="NAD(P)-binding Rossmann-like Domain"/>
    <property type="match status" value="1"/>
</dbReference>
<keyword evidence="5" id="KW-1185">Reference proteome</keyword>
<dbReference type="EC" id="1.1.1.133" evidence="2"/>
<evidence type="ECO:0000256" key="2">
    <source>
        <dbReference type="RuleBase" id="RU364082"/>
    </source>
</evidence>
<dbReference type="RefSeq" id="WP_343827661.1">
    <property type="nucleotide sequence ID" value="NZ_BAAACI010000008.1"/>
</dbReference>
<dbReference type="PANTHER" id="PTHR10491:SF4">
    <property type="entry name" value="METHIONINE ADENOSYLTRANSFERASE 2 SUBUNIT BETA"/>
    <property type="match status" value="1"/>
</dbReference>
<comment type="similarity">
    <text evidence="1 2">Belongs to the dTDP-4-dehydrorhamnose reductase family.</text>
</comment>
<comment type="caution">
    <text evidence="4">The sequence shown here is derived from an EMBL/GenBank/DDBJ whole genome shotgun (WGS) entry which is preliminary data.</text>
</comment>
<organism evidence="4 5">
    <name type="scientific">Clostridium subterminale</name>
    <dbReference type="NCBI Taxonomy" id="1550"/>
    <lineage>
        <taxon>Bacteria</taxon>
        <taxon>Bacillati</taxon>
        <taxon>Bacillota</taxon>
        <taxon>Clostridia</taxon>
        <taxon>Eubacteriales</taxon>
        <taxon>Clostridiaceae</taxon>
        <taxon>Clostridium</taxon>
    </lineage>
</organism>
<evidence type="ECO:0000259" key="3">
    <source>
        <dbReference type="Pfam" id="PF04321"/>
    </source>
</evidence>
<dbReference type="InterPro" id="IPR036291">
    <property type="entry name" value="NAD(P)-bd_dom_sf"/>
</dbReference>
<sequence>MDKILITGSEGFFASRFIEYYRDKYNIVALGRNELDITDEEKTIKIVENHNPDYVIHSAAISDTGICERNPESSYDVNVKGTINVAKGCKNSNSKLIYFSSDQVYSNNNSLGPHNEESILTPKTVYASHKIEAEKKILELVDDAVILRITWLFSLPERNKKIKPGIIWNIIKGAMENKKIEFPEYDYRGITYVYDLIEAFDKILKLPEGIYNAGSENDLGAYDIAKIVFNELNLTSRIEELLIKNSDRHRDIRIVNEKIKKYDIHFLSTEEAIKKCIKDFSFKI</sequence>
<dbReference type="EMBL" id="BAAACI010000008">
    <property type="protein sequence ID" value="GAA0777740.1"/>
    <property type="molecule type" value="Genomic_DNA"/>
</dbReference>
<dbReference type="Proteomes" id="UP001501047">
    <property type="component" value="Unassembled WGS sequence"/>
</dbReference>
<dbReference type="PANTHER" id="PTHR10491">
    <property type="entry name" value="DTDP-4-DEHYDRORHAMNOSE REDUCTASE"/>
    <property type="match status" value="1"/>
</dbReference>
<protein>
    <recommendedName>
        <fullName evidence="2">dTDP-4-dehydrorhamnose reductase</fullName>
        <ecNumber evidence="2">1.1.1.133</ecNumber>
    </recommendedName>
</protein>
<proteinExistence type="inferred from homology"/>
<comment type="pathway">
    <text evidence="2">Carbohydrate biosynthesis; dTDP-L-rhamnose biosynthesis.</text>
</comment>
<comment type="function">
    <text evidence="2">Catalyzes the reduction of dTDP-6-deoxy-L-lyxo-4-hexulose to yield dTDP-L-rhamnose.</text>
</comment>
<dbReference type="SUPFAM" id="SSF51735">
    <property type="entry name" value="NAD(P)-binding Rossmann-fold domains"/>
    <property type="match status" value="1"/>
</dbReference>
<evidence type="ECO:0000313" key="4">
    <source>
        <dbReference type="EMBL" id="GAA0777740.1"/>
    </source>
</evidence>
<feature type="domain" description="RmlD-like substrate binding" evidence="3">
    <location>
        <begin position="3"/>
        <end position="280"/>
    </location>
</feature>
<keyword evidence="2" id="KW-0521">NADP</keyword>
<name>A0ABN1KWL7_CLOSU</name>
<gene>
    <name evidence="4" type="primary">rfbD</name>
    <name evidence="4" type="ORF">GCM10008908_33360</name>
</gene>
<reference evidence="4 5" key="1">
    <citation type="journal article" date="2019" name="Int. J. Syst. Evol. Microbiol.">
        <title>The Global Catalogue of Microorganisms (GCM) 10K type strain sequencing project: providing services to taxonomists for standard genome sequencing and annotation.</title>
        <authorList>
            <consortium name="The Broad Institute Genomics Platform"/>
            <consortium name="The Broad Institute Genome Sequencing Center for Infectious Disease"/>
            <person name="Wu L."/>
            <person name="Ma J."/>
        </authorList>
    </citation>
    <scope>NUCLEOTIDE SEQUENCE [LARGE SCALE GENOMIC DNA]</scope>
    <source>
        <strain evidence="4 5">JCM 1417</strain>
    </source>
</reference>
<accession>A0ABN1KWL7</accession>
<dbReference type="InterPro" id="IPR029903">
    <property type="entry name" value="RmlD-like-bd"/>
</dbReference>
<evidence type="ECO:0000313" key="5">
    <source>
        <dbReference type="Proteomes" id="UP001501047"/>
    </source>
</evidence>
<evidence type="ECO:0000256" key="1">
    <source>
        <dbReference type="ARBA" id="ARBA00010944"/>
    </source>
</evidence>
<keyword evidence="2" id="KW-0560">Oxidoreductase</keyword>
<dbReference type="Pfam" id="PF04321">
    <property type="entry name" value="RmlD_sub_bind"/>
    <property type="match status" value="1"/>
</dbReference>
<dbReference type="InterPro" id="IPR005913">
    <property type="entry name" value="dTDP_dehydrorham_reduct"/>
</dbReference>